<feature type="chain" id="PRO_5045567347" description="Secreted protein" evidence="1">
    <location>
        <begin position="26"/>
        <end position="306"/>
    </location>
</feature>
<evidence type="ECO:0000313" key="2">
    <source>
        <dbReference type="EMBL" id="MDT0344555.1"/>
    </source>
</evidence>
<name>A0ABU2MSF4_9ACTN</name>
<keyword evidence="1" id="KW-0732">Signal</keyword>
<dbReference type="EMBL" id="JAVREL010000010">
    <property type="protein sequence ID" value="MDT0344555.1"/>
    <property type="molecule type" value="Genomic_DNA"/>
</dbReference>
<protein>
    <recommendedName>
        <fullName evidence="4">Secreted protein</fullName>
    </recommendedName>
</protein>
<evidence type="ECO:0000256" key="1">
    <source>
        <dbReference type="SAM" id="SignalP"/>
    </source>
</evidence>
<organism evidence="2 3">
    <name type="scientific">Streptomyces litchfieldiae</name>
    <dbReference type="NCBI Taxonomy" id="3075543"/>
    <lineage>
        <taxon>Bacteria</taxon>
        <taxon>Bacillati</taxon>
        <taxon>Actinomycetota</taxon>
        <taxon>Actinomycetes</taxon>
        <taxon>Kitasatosporales</taxon>
        <taxon>Streptomycetaceae</taxon>
        <taxon>Streptomyces</taxon>
    </lineage>
</organism>
<gene>
    <name evidence="2" type="ORF">RM590_18335</name>
</gene>
<keyword evidence="3" id="KW-1185">Reference proteome</keyword>
<comment type="caution">
    <text evidence="2">The sequence shown here is derived from an EMBL/GenBank/DDBJ whole genome shotgun (WGS) entry which is preliminary data.</text>
</comment>
<proteinExistence type="predicted"/>
<evidence type="ECO:0000313" key="3">
    <source>
        <dbReference type="Proteomes" id="UP001183246"/>
    </source>
</evidence>
<feature type="signal peptide" evidence="1">
    <location>
        <begin position="1"/>
        <end position="25"/>
    </location>
</feature>
<reference evidence="3" key="1">
    <citation type="submission" date="2023-07" db="EMBL/GenBank/DDBJ databases">
        <title>30 novel species of actinomycetes from the DSMZ collection.</title>
        <authorList>
            <person name="Nouioui I."/>
        </authorList>
    </citation>
    <scope>NUCLEOTIDE SEQUENCE [LARGE SCALE GENOMIC DNA]</scope>
    <source>
        <strain evidence="3">DSM 44938</strain>
    </source>
</reference>
<evidence type="ECO:0008006" key="4">
    <source>
        <dbReference type="Google" id="ProtNLM"/>
    </source>
</evidence>
<dbReference type="Proteomes" id="UP001183246">
    <property type="component" value="Unassembled WGS sequence"/>
</dbReference>
<sequence length="306" mass="32396">MTIRRVAVPAGLVLALALAAGTAIANEGGSDNAAETETGTETAAVELVNEGWPAPMAASGPAEGLVLPLEDYLIPYQDQVAWETARRTVEQECVTERGLRWFAPVTYVDPSIPYNTMNTPRRYGITVLADAEQYGYELPPLDTAAATSRSAEATDTEIAVLTGRTDDGQEVAEVDGIEVPEGGCYGESARTVGELDEELANELAGQAMEASETHPDVVAAIADWSACMAGHGFTVAHPYEASEITTAPATEVAVTDIGCKEEVGLVDTWFAVESAIQEDLINEHRAALDGEREQNAEVLATAEALR</sequence>
<accession>A0ABU2MSF4</accession>